<feature type="non-terminal residue" evidence="1">
    <location>
        <position position="44"/>
    </location>
</feature>
<proteinExistence type="predicted"/>
<accession>X1CBX2</accession>
<name>X1CBX2_9ZZZZ</name>
<comment type="caution">
    <text evidence="1">The sequence shown here is derived from an EMBL/GenBank/DDBJ whole genome shotgun (WGS) entry which is preliminary data.</text>
</comment>
<protein>
    <submittedName>
        <fullName evidence="1">Uncharacterized protein</fullName>
    </submittedName>
</protein>
<dbReference type="EMBL" id="BART01025843">
    <property type="protein sequence ID" value="GAG90717.1"/>
    <property type="molecule type" value="Genomic_DNA"/>
</dbReference>
<evidence type="ECO:0000313" key="1">
    <source>
        <dbReference type="EMBL" id="GAG90717.1"/>
    </source>
</evidence>
<dbReference type="AlphaFoldDB" id="X1CBX2"/>
<reference evidence="1" key="1">
    <citation type="journal article" date="2014" name="Front. Microbiol.">
        <title>High frequency of phylogenetically diverse reductive dehalogenase-homologous genes in deep subseafloor sedimentary metagenomes.</title>
        <authorList>
            <person name="Kawai M."/>
            <person name="Futagami T."/>
            <person name="Toyoda A."/>
            <person name="Takaki Y."/>
            <person name="Nishi S."/>
            <person name="Hori S."/>
            <person name="Arai W."/>
            <person name="Tsubouchi T."/>
            <person name="Morono Y."/>
            <person name="Uchiyama I."/>
            <person name="Ito T."/>
            <person name="Fujiyama A."/>
            <person name="Inagaki F."/>
            <person name="Takami H."/>
        </authorList>
    </citation>
    <scope>NUCLEOTIDE SEQUENCE</scope>
    <source>
        <strain evidence="1">Expedition CK06-06</strain>
    </source>
</reference>
<organism evidence="1">
    <name type="scientific">marine sediment metagenome</name>
    <dbReference type="NCBI Taxonomy" id="412755"/>
    <lineage>
        <taxon>unclassified sequences</taxon>
        <taxon>metagenomes</taxon>
        <taxon>ecological metagenomes</taxon>
    </lineage>
</organism>
<gene>
    <name evidence="1" type="ORF">S01H4_46278</name>
</gene>
<sequence length="44" mass="4671">MKRKHNMYKAIIAIAVAMAFVMPVAVVANDGTFGVTSNSKNTGD</sequence>